<keyword evidence="1" id="KW-0812">Transmembrane</keyword>
<gene>
    <name evidence="2" type="ORF">GALL_482850</name>
</gene>
<sequence length="105" mass="12062">MQSSSVWLVIVLALVAANLPFLSNRFFLVFPLKRPPKSLWLRLAELLILYFIVGFIGRALEARIGQNYPQHWEFYAVTGAMFLVLAFPGYVLRYMVKRHPAPAHS</sequence>
<keyword evidence="1" id="KW-1133">Transmembrane helix</keyword>
<feature type="transmembrane region" description="Helical" evidence="1">
    <location>
        <begin position="39"/>
        <end position="60"/>
    </location>
</feature>
<dbReference type="InterPro" id="IPR016768">
    <property type="entry name" value="UCP019883"/>
</dbReference>
<dbReference type="PIRSF" id="PIRSF019883">
    <property type="entry name" value="UCP019883"/>
    <property type="match status" value="1"/>
</dbReference>
<evidence type="ECO:0000256" key="1">
    <source>
        <dbReference type="SAM" id="Phobius"/>
    </source>
</evidence>
<dbReference type="EMBL" id="MLJW01004363">
    <property type="protein sequence ID" value="OIQ70107.1"/>
    <property type="molecule type" value="Genomic_DNA"/>
</dbReference>
<accession>A0A1J5PXS9</accession>
<name>A0A1J5PXS9_9ZZZZ</name>
<organism evidence="2">
    <name type="scientific">mine drainage metagenome</name>
    <dbReference type="NCBI Taxonomy" id="410659"/>
    <lineage>
        <taxon>unclassified sequences</taxon>
        <taxon>metagenomes</taxon>
        <taxon>ecological metagenomes</taxon>
    </lineage>
</organism>
<evidence type="ECO:0000313" key="2">
    <source>
        <dbReference type="EMBL" id="OIQ70107.1"/>
    </source>
</evidence>
<protein>
    <recommendedName>
        <fullName evidence="3">Transmembrane protein</fullName>
    </recommendedName>
</protein>
<dbReference type="AlphaFoldDB" id="A0A1J5PXS9"/>
<evidence type="ECO:0008006" key="3">
    <source>
        <dbReference type="Google" id="ProtNLM"/>
    </source>
</evidence>
<feature type="transmembrane region" description="Helical" evidence="1">
    <location>
        <begin position="6"/>
        <end position="27"/>
    </location>
</feature>
<proteinExistence type="predicted"/>
<feature type="transmembrane region" description="Helical" evidence="1">
    <location>
        <begin position="72"/>
        <end position="92"/>
    </location>
</feature>
<reference evidence="2" key="1">
    <citation type="submission" date="2016-10" db="EMBL/GenBank/DDBJ databases">
        <title>Sequence of Gallionella enrichment culture.</title>
        <authorList>
            <person name="Poehlein A."/>
            <person name="Muehling M."/>
            <person name="Daniel R."/>
        </authorList>
    </citation>
    <scope>NUCLEOTIDE SEQUENCE</scope>
</reference>
<keyword evidence="1" id="KW-0472">Membrane</keyword>
<dbReference type="Pfam" id="PF10993">
    <property type="entry name" value="DUF2818"/>
    <property type="match status" value="1"/>
</dbReference>
<comment type="caution">
    <text evidence="2">The sequence shown here is derived from an EMBL/GenBank/DDBJ whole genome shotgun (WGS) entry which is preliminary data.</text>
</comment>